<gene>
    <name evidence="5" type="primary">CP2</name>
</gene>
<dbReference type="Gene3D" id="2.40.40.10">
    <property type="entry name" value="RlpA-like domain"/>
    <property type="match status" value="1"/>
</dbReference>
<dbReference type="InterPro" id="IPR036908">
    <property type="entry name" value="RlpA-like_sf"/>
</dbReference>
<evidence type="ECO:0000256" key="3">
    <source>
        <dbReference type="ARBA" id="ARBA00022525"/>
    </source>
</evidence>
<comment type="subcellular location">
    <subcellularLocation>
        <location evidence="1">Secreted</location>
    </subcellularLocation>
</comment>
<proteinExistence type="inferred from homology"/>
<keyword evidence="4" id="KW-0732">Signal</keyword>
<dbReference type="CDD" id="cd22778">
    <property type="entry name" value="DPBB_CEPL-like"/>
    <property type="match status" value="1"/>
</dbReference>
<reference evidence="5" key="2">
    <citation type="journal article" date="2013" name="Mol. Plant Microbe Interact.">
        <title>Functional diversification of cerato-platanins in Moniliophthora perniciosa as seen by differential expression and protein function specialization.</title>
        <authorList>
            <person name="de O Barsottini M.R."/>
            <person name="de Oliveira J.F."/>
            <person name="Adamoski D."/>
            <person name="Teixeira P.J."/>
            <person name="do Prado P.F."/>
            <person name="Tiezzi H.O."/>
            <person name="Sforca M.L."/>
            <person name="Cassago A."/>
            <person name="Portugal R.V."/>
            <person name="de Oliveira P.S."/>
            <person name="de M Zeri A.C."/>
            <person name="Dias S.M."/>
            <person name="Pereira G.A."/>
            <person name="Ambrosio A.L."/>
        </authorList>
    </citation>
    <scope>NUCLEOTIDE SEQUENCE</scope>
</reference>
<dbReference type="AlphaFoldDB" id="S4UQR0"/>
<evidence type="ECO:0000313" key="5">
    <source>
        <dbReference type="EMBL" id="AGL40520.1"/>
    </source>
</evidence>
<keyword evidence="3" id="KW-0964">Secreted</keyword>
<evidence type="ECO:0000256" key="1">
    <source>
        <dbReference type="ARBA" id="ARBA00004613"/>
    </source>
</evidence>
<dbReference type="EMBL" id="JX422043">
    <property type="protein sequence ID" value="AGL40520.1"/>
    <property type="molecule type" value="Genomic_DNA"/>
</dbReference>
<feature type="signal peptide" evidence="4">
    <location>
        <begin position="1"/>
        <end position="20"/>
    </location>
</feature>
<dbReference type="GO" id="GO:0005576">
    <property type="term" value="C:extracellular region"/>
    <property type="evidence" value="ECO:0007669"/>
    <property type="project" value="UniProtKB-SubCell"/>
</dbReference>
<dbReference type="InterPro" id="IPR010829">
    <property type="entry name" value="Cerato-platanin"/>
</dbReference>
<comment type="similarity">
    <text evidence="2">Belongs to the cerato-platanin family.</text>
</comment>
<dbReference type="SMR" id="S4UQR0"/>
<accession>S4UQR0</accession>
<protein>
    <submittedName>
        <fullName evidence="5">Cerato-platanin 2</fullName>
    </submittedName>
</protein>
<dbReference type="SUPFAM" id="SSF50685">
    <property type="entry name" value="Barwin-like endoglucanases"/>
    <property type="match status" value="1"/>
</dbReference>
<reference evidence="5" key="1">
    <citation type="submission" date="2012-07" db="EMBL/GenBank/DDBJ databases">
        <authorList>
            <person name="Barsottini M.R.O."/>
            <person name="Oliveira J.F."/>
            <person name="Teixeira P."/>
            <person name="Pereira G.A.G."/>
            <person name="Ambrosio A.L.B."/>
            <person name="Dias S.M.G."/>
        </authorList>
    </citation>
    <scope>NUCLEOTIDE SEQUENCE</scope>
</reference>
<organism evidence="5">
    <name type="scientific">Crinipellis campanella</name>
    <dbReference type="NCBI Taxonomy" id="34447"/>
    <lineage>
        <taxon>Eukaryota</taxon>
        <taxon>Fungi</taxon>
        <taxon>Dikarya</taxon>
        <taxon>Basidiomycota</taxon>
        <taxon>Agaricomycotina</taxon>
        <taxon>Agaricomycetes</taxon>
        <taxon>Agaricomycetidae</taxon>
        <taxon>Agaricales</taxon>
        <taxon>Marasmiineae</taxon>
        <taxon>Marasmiaceae</taxon>
        <taxon>Crinipellis</taxon>
    </lineage>
</organism>
<dbReference type="Pfam" id="PF07249">
    <property type="entry name" value="Cerato-platanin"/>
    <property type="match status" value="1"/>
</dbReference>
<sequence>MKSTSFLTLALSSLLTTVSAVQLQYDPAYDVSSSSLSTTACSDGANGLLTRGYTTFGSLPNFPHIGAFDGITGWNSPNCGTCWEVTYNGTSINVLAMDVAGNGFNVAQEAMDELTGGQAVALGNVDVQAVQVDASACGL</sequence>
<evidence type="ECO:0000256" key="4">
    <source>
        <dbReference type="SAM" id="SignalP"/>
    </source>
</evidence>
<name>S4UQR0_9AGAR</name>
<evidence type="ECO:0000256" key="2">
    <source>
        <dbReference type="ARBA" id="ARBA00010421"/>
    </source>
</evidence>
<feature type="chain" id="PRO_5004524289" evidence="4">
    <location>
        <begin position="21"/>
        <end position="139"/>
    </location>
</feature>